<dbReference type="Proteomes" id="UP001139308">
    <property type="component" value="Unassembled WGS sequence"/>
</dbReference>
<name>A0A9X1UNW2_9BURK</name>
<dbReference type="RefSeq" id="WP_238468881.1">
    <property type="nucleotide sequence ID" value="NZ_JAKLJA010000079.1"/>
</dbReference>
<reference evidence="1" key="1">
    <citation type="submission" date="2022-01" db="EMBL/GenBank/DDBJ databases">
        <title>Genome sequence and assembly of Parabukholderia sp. RG36.</title>
        <authorList>
            <person name="Chhetri G."/>
        </authorList>
    </citation>
    <scope>NUCLEOTIDE SEQUENCE</scope>
    <source>
        <strain evidence="1">RG36</strain>
    </source>
</reference>
<organism evidence="1 2">
    <name type="scientific">Paraburkholderia tagetis</name>
    <dbReference type="NCBI Taxonomy" id="2913261"/>
    <lineage>
        <taxon>Bacteria</taxon>
        <taxon>Pseudomonadati</taxon>
        <taxon>Pseudomonadota</taxon>
        <taxon>Betaproteobacteria</taxon>
        <taxon>Burkholderiales</taxon>
        <taxon>Burkholderiaceae</taxon>
        <taxon>Paraburkholderia</taxon>
    </lineage>
</organism>
<gene>
    <name evidence="1" type="ORF">L5014_37315</name>
</gene>
<dbReference type="EMBL" id="JAKLJA010000079">
    <property type="protein sequence ID" value="MCG5078910.1"/>
    <property type="molecule type" value="Genomic_DNA"/>
</dbReference>
<accession>A0A9X1UNW2</accession>
<sequence length="127" mass="14216">MSITDKITHTKYSLRSGVTDGLPKRELNGETVLFVVNAPYELQEPLCRWLLVKRAEPLPIPPAIKGDRPDADEVRAMLAGMNPVDYTVMGDSLDRPAILWSTWEAFVDWMRSTLQAELTRLEAGASC</sequence>
<protein>
    <submittedName>
        <fullName evidence="1">Uncharacterized protein</fullName>
    </submittedName>
</protein>
<keyword evidence="2" id="KW-1185">Reference proteome</keyword>
<evidence type="ECO:0000313" key="1">
    <source>
        <dbReference type="EMBL" id="MCG5078910.1"/>
    </source>
</evidence>
<dbReference type="AlphaFoldDB" id="A0A9X1UNW2"/>
<comment type="caution">
    <text evidence="1">The sequence shown here is derived from an EMBL/GenBank/DDBJ whole genome shotgun (WGS) entry which is preliminary data.</text>
</comment>
<evidence type="ECO:0000313" key="2">
    <source>
        <dbReference type="Proteomes" id="UP001139308"/>
    </source>
</evidence>
<proteinExistence type="predicted"/>